<gene>
    <name evidence="3" type="ORF">A7U60_g4855</name>
</gene>
<evidence type="ECO:0000256" key="1">
    <source>
        <dbReference type="ARBA" id="ARBA00022729"/>
    </source>
</evidence>
<dbReference type="PANTHER" id="PTHR43037">
    <property type="entry name" value="UNNAMED PRODUCT-RELATED"/>
    <property type="match status" value="1"/>
</dbReference>
<dbReference type="Pfam" id="PF00326">
    <property type="entry name" value="Peptidase_S9"/>
    <property type="match status" value="1"/>
</dbReference>
<dbReference type="OrthoDB" id="449091at2759"/>
<dbReference type="InterPro" id="IPR029058">
    <property type="entry name" value="AB_hydrolase_fold"/>
</dbReference>
<accession>A0A9Q5N8V1</accession>
<evidence type="ECO:0000313" key="4">
    <source>
        <dbReference type="Proteomes" id="UP000757232"/>
    </source>
</evidence>
<feature type="domain" description="Peptidase S9 prolyl oligopeptidase catalytic" evidence="2">
    <location>
        <begin position="316"/>
        <end position="461"/>
    </location>
</feature>
<evidence type="ECO:0000259" key="2">
    <source>
        <dbReference type="Pfam" id="PF00326"/>
    </source>
</evidence>
<keyword evidence="4" id="KW-1185">Reference proteome</keyword>
<dbReference type="InterPro" id="IPR050955">
    <property type="entry name" value="Plant_Biomass_Hydrol_Est"/>
</dbReference>
<comment type="caution">
    <text evidence="3">The sequence shown here is derived from an EMBL/GenBank/DDBJ whole genome shotgun (WGS) entry which is preliminary data.</text>
</comment>
<dbReference type="AlphaFoldDB" id="A0A9Q5N8V1"/>
<dbReference type="GO" id="GO:0008236">
    <property type="term" value="F:serine-type peptidase activity"/>
    <property type="evidence" value="ECO:0007669"/>
    <property type="project" value="InterPro"/>
</dbReference>
<dbReference type="InterPro" id="IPR001375">
    <property type="entry name" value="Peptidase_S9_cat"/>
</dbReference>
<dbReference type="EMBL" id="LNZH02000185">
    <property type="protein sequence ID" value="OCB88068.1"/>
    <property type="molecule type" value="Genomic_DNA"/>
</dbReference>
<dbReference type="SUPFAM" id="SSF53474">
    <property type="entry name" value="alpha/beta-Hydrolases"/>
    <property type="match status" value="1"/>
</dbReference>
<sequence length="802" mass="88511">MPPRVGRPDIQAPRVHVQLTHSSFFTILPRESPGYHPEWHPGNIYDMHRAPANTVALPGKVNLDKATTFDFFIRSFNDPRDTGQETPTLRINVAVIAEEKQKIVVREQAHDVVCDFVDGFAFGDALGIGIRSVGGWWTVNDIELPEQIPSNITLSILDRQVIAPSQTRVVPILIKQTGKYDGRTLSFNITLSENPKQNDASEPASVSIPVTLSLRQLRLSNRLAFESIRATFFFASSHPTYFLAKPPKTTRSDASPIPILALHGAGVDIITQPFWANAIPRQEYSWVVIPFGRTEWGLDWHGPSASEAWATLTALSNILSNNEYWRSWHFASESRAVIIGHSNGGQGAWYLASRFPDRTYAVVAAAGFLNAAAYVPLTLSRGARFTDPALRSVLESSFTPDDNALFLGNLADTVPVLAVHGGNDTNVPTWHSREYVSITKSLGHGLNVTFHEDEGQPHWYPNVFESEQVRSFLQGALDSKIQEQHRSSEPVEFTLTVADPVRSGSKNGWRIEELVVPGRLARLHVKTRDGITVVRTVNVRSFSLAHSVHTDHGTMVIDRTRLARSVQERRFSLAAAETWIEREAAPSSRPMPPGRVQNIFDTTAPLTIIISSDARVYPKMLSAALRIAQALDVYLKLDSEIILDTDAVQVVESTNRKGLAGHCLRGNLVILGGAENALSRKLLTNPATGLQTEFGLSEDGTWVFRGETLDKGYDDLGILFTHPHPTNPAVSAVFLSGTSLLTDPGSQGFERVLRLLVPRTGIAVPDWIIVRKDIDQLGTGGVIGAGVWDSTWRWNEAMSYTH</sequence>
<name>A0A9Q5N8V1_SANBA</name>
<evidence type="ECO:0000313" key="3">
    <source>
        <dbReference type="EMBL" id="OCB88068.1"/>
    </source>
</evidence>
<keyword evidence="1" id="KW-0732">Signal</keyword>
<proteinExistence type="predicted"/>
<dbReference type="Gene3D" id="3.40.50.1820">
    <property type="entry name" value="alpha/beta hydrolase"/>
    <property type="match status" value="1"/>
</dbReference>
<dbReference type="PANTHER" id="PTHR43037:SF4">
    <property type="entry name" value="PEPTIDASE S9 PROLYL OLIGOPEPTIDASE CATALYTIC DOMAIN-CONTAINING PROTEIN"/>
    <property type="match status" value="1"/>
</dbReference>
<reference evidence="3" key="1">
    <citation type="submission" date="2016-06" db="EMBL/GenBank/DDBJ databases">
        <title>Draft Genome sequence of the fungus Inonotus baumii.</title>
        <authorList>
            <person name="Zhu H."/>
            <person name="Lin W."/>
        </authorList>
    </citation>
    <scope>NUCLEOTIDE SEQUENCE</scope>
    <source>
        <strain evidence="3">821</strain>
    </source>
</reference>
<protein>
    <recommendedName>
        <fullName evidence="2">Peptidase S9 prolyl oligopeptidase catalytic domain-containing protein</fullName>
    </recommendedName>
</protein>
<dbReference type="GO" id="GO:0006508">
    <property type="term" value="P:proteolysis"/>
    <property type="evidence" value="ECO:0007669"/>
    <property type="project" value="InterPro"/>
</dbReference>
<organism evidence="3 4">
    <name type="scientific">Sanghuangporus baumii</name>
    <name type="common">Phellinus baumii</name>
    <dbReference type="NCBI Taxonomy" id="108892"/>
    <lineage>
        <taxon>Eukaryota</taxon>
        <taxon>Fungi</taxon>
        <taxon>Dikarya</taxon>
        <taxon>Basidiomycota</taxon>
        <taxon>Agaricomycotina</taxon>
        <taxon>Agaricomycetes</taxon>
        <taxon>Hymenochaetales</taxon>
        <taxon>Hymenochaetaceae</taxon>
        <taxon>Sanghuangporus</taxon>
    </lineage>
</organism>
<dbReference type="Proteomes" id="UP000757232">
    <property type="component" value="Unassembled WGS sequence"/>
</dbReference>